<evidence type="ECO:0000313" key="5">
    <source>
        <dbReference type="EMBL" id="KAK3862918.1"/>
    </source>
</evidence>
<feature type="compositionally biased region" description="Pro residues" evidence="3">
    <location>
        <begin position="121"/>
        <end position="133"/>
    </location>
</feature>
<dbReference type="EMBL" id="JAWQEG010004127">
    <property type="protein sequence ID" value="KAK3862918.1"/>
    <property type="molecule type" value="Genomic_DNA"/>
</dbReference>
<evidence type="ECO:0000313" key="6">
    <source>
        <dbReference type="Proteomes" id="UP001286313"/>
    </source>
</evidence>
<dbReference type="InterPro" id="IPR003034">
    <property type="entry name" value="SAP_dom"/>
</dbReference>
<name>A0AAE1EWP6_PETCI</name>
<protein>
    <recommendedName>
        <fullName evidence="4">SAP domain-containing protein</fullName>
    </recommendedName>
</protein>
<sequence length="314" mass="34118">MDDASLSKMKVADLKKELKHRGLTTTGNKTELIERLQLAIAAGDHGNLGEAEGGEEDFDEEEILGGEEEEEILGEEGMEELTPQEEEAALVGIRIKDSAKLMEQTEPEKKKISLKRSEPSLPAPAPSPPPPAVEEPTTQTKEEAEGEEGKAEKENEEQPTRKLIKLDSPDKNVLEARAQKFGLSMSETSKVQARAARFGINTSSNGTSLTKPAKLSMETGGLDVDRLKARAKRFGEVTSKSLVKLSEQEKKVQRQARFSGSDSSSSDKAKAEGNTLITSVDVGKLASRAERFGAAAGKDEDEVKKKRAERFAVK</sequence>
<gene>
    <name evidence="5" type="ORF">Pcinc_031256</name>
</gene>
<organism evidence="5 6">
    <name type="scientific">Petrolisthes cinctipes</name>
    <name type="common">Flat porcelain crab</name>
    <dbReference type="NCBI Taxonomy" id="88211"/>
    <lineage>
        <taxon>Eukaryota</taxon>
        <taxon>Metazoa</taxon>
        <taxon>Ecdysozoa</taxon>
        <taxon>Arthropoda</taxon>
        <taxon>Crustacea</taxon>
        <taxon>Multicrustacea</taxon>
        <taxon>Malacostraca</taxon>
        <taxon>Eumalacostraca</taxon>
        <taxon>Eucarida</taxon>
        <taxon>Decapoda</taxon>
        <taxon>Pleocyemata</taxon>
        <taxon>Anomura</taxon>
        <taxon>Galatheoidea</taxon>
        <taxon>Porcellanidae</taxon>
        <taxon>Petrolisthes</taxon>
    </lineage>
</organism>
<proteinExistence type="inferred from homology"/>
<dbReference type="Proteomes" id="UP001286313">
    <property type="component" value="Unassembled WGS sequence"/>
</dbReference>
<evidence type="ECO:0000256" key="3">
    <source>
        <dbReference type="SAM" id="MobiDB-lite"/>
    </source>
</evidence>
<feature type="domain" description="SAP" evidence="4">
    <location>
        <begin position="6"/>
        <end position="40"/>
    </location>
</feature>
<evidence type="ECO:0000256" key="1">
    <source>
        <dbReference type="ARBA" id="ARBA00022553"/>
    </source>
</evidence>
<dbReference type="Pfam" id="PF02037">
    <property type="entry name" value="SAP"/>
    <property type="match status" value="1"/>
</dbReference>
<dbReference type="InterPro" id="IPR052240">
    <property type="entry name" value="SAP_domain_ribonucleoprotein"/>
</dbReference>
<dbReference type="SMART" id="SM00513">
    <property type="entry name" value="SAP"/>
    <property type="match status" value="1"/>
</dbReference>
<comment type="caution">
    <text evidence="5">The sequence shown here is derived from an EMBL/GenBank/DDBJ whole genome shotgun (WGS) entry which is preliminary data.</text>
</comment>
<dbReference type="PANTHER" id="PTHR46551:SF1">
    <property type="entry name" value="SAP DOMAIN-CONTAINING RIBONUCLEOPROTEIN"/>
    <property type="match status" value="1"/>
</dbReference>
<accession>A0AAE1EWP6</accession>
<reference evidence="5" key="1">
    <citation type="submission" date="2023-10" db="EMBL/GenBank/DDBJ databases">
        <title>Genome assemblies of two species of porcelain crab, Petrolisthes cinctipes and Petrolisthes manimaculis (Anomura: Porcellanidae).</title>
        <authorList>
            <person name="Angst P."/>
        </authorList>
    </citation>
    <scope>NUCLEOTIDE SEQUENCE</scope>
    <source>
        <strain evidence="5">PB745_01</strain>
        <tissue evidence="5">Gill</tissue>
    </source>
</reference>
<dbReference type="SUPFAM" id="SSF68906">
    <property type="entry name" value="SAP domain"/>
    <property type="match status" value="1"/>
</dbReference>
<feature type="compositionally biased region" description="Basic and acidic residues" evidence="3">
    <location>
        <begin position="106"/>
        <end position="118"/>
    </location>
</feature>
<comment type="similarity">
    <text evidence="2">Belongs to the SAP domain-containing ribonucleoprotein family.</text>
</comment>
<feature type="region of interest" description="Disordered" evidence="3">
    <location>
        <begin position="291"/>
        <end position="314"/>
    </location>
</feature>
<dbReference type="InterPro" id="IPR036361">
    <property type="entry name" value="SAP_dom_sf"/>
</dbReference>
<dbReference type="Gene3D" id="1.10.720.30">
    <property type="entry name" value="SAP domain"/>
    <property type="match status" value="1"/>
</dbReference>
<keyword evidence="6" id="KW-1185">Reference proteome</keyword>
<dbReference type="PANTHER" id="PTHR46551">
    <property type="entry name" value="SAP DOMAIN-CONTAINING RIBONUCLEOPROTEIN"/>
    <property type="match status" value="1"/>
</dbReference>
<keyword evidence="1" id="KW-0597">Phosphoprotein</keyword>
<feature type="compositionally biased region" description="Basic and acidic residues" evidence="3">
    <location>
        <begin position="140"/>
        <end position="169"/>
    </location>
</feature>
<dbReference type="AlphaFoldDB" id="A0AAE1EWP6"/>
<evidence type="ECO:0000259" key="4">
    <source>
        <dbReference type="PROSITE" id="PS50800"/>
    </source>
</evidence>
<feature type="region of interest" description="Disordered" evidence="3">
    <location>
        <begin position="245"/>
        <end position="273"/>
    </location>
</feature>
<dbReference type="PROSITE" id="PS50800">
    <property type="entry name" value="SAP"/>
    <property type="match status" value="1"/>
</dbReference>
<evidence type="ECO:0000256" key="2">
    <source>
        <dbReference type="ARBA" id="ARBA00046328"/>
    </source>
</evidence>
<dbReference type="GO" id="GO:0016973">
    <property type="term" value="P:poly(A)+ mRNA export from nucleus"/>
    <property type="evidence" value="ECO:0007669"/>
    <property type="project" value="TreeGrafter"/>
</dbReference>
<feature type="region of interest" description="Disordered" evidence="3">
    <location>
        <begin position="99"/>
        <end position="169"/>
    </location>
</feature>
<dbReference type="GO" id="GO:0005634">
    <property type="term" value="C:nucleus"/>
    <property type="evidence" value="ECO:0007669"/>
    <property type="project" value="TreeGrafter"/>
</dbReference>
<dbReference type="FunFam" id="1.10.720.30:FF:000032">
    <property type="entry name" value="Blast:SAP domain-containing ribonucleoprotein"/>
    <property type="match status" value="1"/>
</dbReference>